<dbReference type="Proteomes" id="UP000256970">
    <property type="component" value="Unassembled WGS sequence"/>
</dbReference>
<evidence type="ECO:0008006" key="4">
    <source>
        <dbReference type="Google" id="ProtNLM"/>
    </source>
</evidence>
<sequence length="716" mass="72928">MPQRTWMYWILFLLLVALKLPPASSSRTLPGTGTAVPLLTLAVQRHTGAAAQVFVSRHGGRSDSGSSSSSSSSSILGRQLLQAWACSKQCAPGSCLLSNYGQLRCYTCLNGFEPTVQGSCGCPAGRYPVDSLGTVTCVRCPAGSWCPGGTDAAGSGINSCSNGLTSKQGAKTTAQCVNPPGFYYSAATAAAVQCPPNTYSTGFGWQSSCASCPGGLMTLPADIGPYTSAAACRLKPGYYLRSWQPVVCNQGSWNAGLNRVATCTPCAANVTTAGPGATSAADCRYPVKGYEAVTVAVSGEITAVRPCRQNAYCPGDVTAPGYTACPRGMWTKSGGRTAQNECFTPPGYFLPADGTSNITKCTTGVNGAYKSGWGSDAACTVCGPGIYSAAATNVTVYNPVTDTSTPDYVASDVSACFVYPGMGMAHQLRRVGNGYQFVGAKCNRVEGINQHSTFGYTTYTRGLTVRPCRRCAGVPIGSGPIGGATGCAIPAGYAAVGYNGSVFFSTGFVWARVKNVTLCPTGFYCVGGDPTTDAAAQPAACGTGTTTAVAGASDASQCNACIDANAEYTGGSCRCKAGYIAVNSVCTACAEGSYAAAGALQCTQCNAGQYAAQASASCLACIGNTYSGSGAALCSSCPANAVAIAGNTACQCSYGYEAAPGTSFVLSNLTCQACTGSTYTANGVAECTACPAHTTVLSNHTGCDFRQHCVSMQLWL</sequence>
<evidence type="ECO:0000313" key="3">
    <source>
        <dbReference type="Proteomes" id="UP000256970"/>
    </source>
</evidence>
<keyword evidence="1" id="KW-0732">Signal</keyword>
<keyword evidence="3" id="KW-1185">Reference proteome</keyword>
<reference evidence="2 3" key="1">
    <citation type="submission" date="2016-10" db="EMBL/GenBank/DDBJ databases">
        <authorList>
            <person name="Cai Z."/>
        </authorList>
    </citation>
    <scope>NUCLEOTIDE SEQUENCE [LARGE SCALE GENOMIC DNA]</scope>
</reference>
<feature type="chain" id="PRO_5016698644" description="Tyrosine-protein kinase ephrin type A/B receptor-like domain-containing protein" evidence="1">
    <location>
        <begin position="26"/>
        <end position="716"/>
    </location>
</feature>
<evidence type="ECO:0000256" key="1">
    <source>
        <dbReference type="SAM" id="SignalP"/>
    </source>
</evidence>
<gene>
    <name evidence="2" type="ORF">BQ4739_LOCUS11736</name>
</gene>
<dbReference type="InterPro" id="IPR009030">
    <property type="entry name" value="Growth_fac_rcpt_cys_sf"/>
</dbReference>
<accession>A0A383W3L6</accession>
<organism evidence="2 3">
    <name type="scientific">Tetradesmus obliquus</name>
    <name type="common">Green alga</name>
    <name type="synonym">Acutodesmus obliquus</name>
    <dbReference type="NCBI Taxonomy" id="3088"/>
    <lineage>
        <taxon>Eukaryota</taxon>
        <taxon>Viridiplantae</taxon>
        <taxon>Chlorophyta</taxon>
        <taxon>core chlorophytes</taxon>
        <taxon>Chlorophyceae</taxon>
        <taxon>CS clade</taxon>
        <taxon>Sphaeropleales</taxon>
        <taxon>Scenedesmaceae</taxon>
        <taxon>Tetradesmus</taxon>
    </lineage>
</organism>
<proteinExistence type="predicted"/>
<evidence type="ECO:0000313" key="2">
    <source>
        <dbReference type="EMBL" id="SZX71604.1"/>
    </source>
</evidence>
<protein>
    <recommendedName>
        <fullName evidence="4">Tyrosine-protein kinase ephrin type A/B receptor-like domain-containing protein</fullName>
    </recommendedName>
</protein>
<dbReference type="EMBL" id="FNXT01001062">
    <property type="protein sequence ID" value="SZX71604.1"/>
    <property type="molecule type" value="Genomic_DNA"/>
</dbReference>
<feature type="signal peptide" evidence="1">
    <location>
        <begin position="1"/>
        <end position="25"/>
    </location>
</feature>
<dbReference type="SMART" id="SM01411">
    <property type="entry name" value="Ephrin_rec_like"/>
    <property type="match status" value="8"/>
</dbReference>
<dbReference type="AlphaFoldDB" id="A0A383W3L6"/>
<name>A0A383W3L6_TETOB</name>
<dbReference type="SUPFAM" id="SSF57184">
    <property type="entry name" value="Growth factor receptor domain"/>
    <property type="match status" value="2"/>
</dbReference>
<dbReference type="Gene3D" id="2.10.50.10">
    <property type="entry name" value="Tumor Necrosis Factor Receptor, subunit A, domain 2"/>
    <property type="match status" value="2"/>
</dbReference>